<evidence type="ECO:0000313" key="3">
    <source>
        <dbReference type="Proteomes" id="UP000233556"/>
    </source>
</evidence>
<accession>A0A2I0TC62</accession>
<feature type="region of interest" description="Disordered" evidence="1">
    <location>
        <begin position="49"/>
        <end position="102"/>
    </location>
</feature>
<dbReference type="SUPFAM" id="SSF56112">
    <property type="entry name" value="Protein kinase-like (PK-like)"/>
    <property type="match status" value="1"/>
</dbReference>
<dbReference type="OrthoDB" id="248495at2759"/>
<organism evidence="2 3">
    <name type="scientific">Limosa lapponica baueri</name>
    <dbReference type="NCBI Taxonomy" id="1758121"/>
    <lineage>
        <taxon>Eukaryota</taxon>
        <taxon>Metazoa</taxon>
        <taxon>Chordata</taxon>
        <taxon>Craniata</taxon>
        <taxon>Vertebrata</taxon>
        <taxon>Euteleostomi</taxon>
        <taxon>Archelosauria</taxon>
        <taxon>Archosauria</taxon>
        <taxon>Dinosauria</taxon>
        <taxon>Saurischia</taxon>
        <taxon>Theropoda</taxon>
        <taxon>Coelurosauria</taxon>
        <taxon>Aves</taxon>
        <taxon>Neognathae</taxon>
        <taxon>Neoaves</taxon>
        <taxon>Charadriiformes</taxon>
        <taxon>Scolopacidae</taxon>
        <taxon>Limosa</taxon>
    </lineage>
</organism>
<dbReference type="PANTHER" id="PTHR14030:SF26">
    <property type="entry name" value="MITOTIC CHECKPOINT SERINE_THREONINE-PROTEIN KINASE BUB1"/>
    <property type="match status" value="1"/>
</dbReference>
<keyword evidence="3" id="KW-1185">Reference proteome</keyword>
<dbReference type="Proteomes" id="UP000233556">
    <property type="component" value="Unassembled WGS sequence"/>
</dbReference>
<proteinExistence type="predicted"/>
<dbReference type="Gene3D" id="1.10.510.10">
    <property type="entry name" value="Transferase(Phosphotransferase) domain 1"/>
    <property type="match status" value="1"/>
</dbReference>
<dbReference type="GO" id="GO:0000776">
    <property type="term" value="C:kinetochore"/>
    <property type="evidence" value="ECO:0007669"/>
    <property type="project" value="UniProtKB-ARBA"/>
</dbReference>
<sequence length="421" mass="46782">MTPTSLWEATYKKDAVKTQLELGELQNSLLHPPFNNVSAREWAHPDSALNWSTGEQHSNKRSAGENTSMDMKEASRVGNSSFASGNASQATPNTSLGGAMQATPFKVQPSPTVHTKEALEPDGSLKAAVAAPVMPAFAIFEDENEKENSGPALERVAEQGELQGDVLNQENGIQGIVTAASQRLHEQTAISRSEYSSSVGVDRISYEKLSKAGQDTTAWSVGATVLVENPWDKELICRFLSELPKPLHTYANYFEWTSALPSIIPKAELPLDGLSHGLTLIDLGQSIDMKLFPEGTAFTAKCETSGFQCIEMLTQKPWNYQTDYFGIAATVYCMLFGTYMQVKNENGIWKPERSFRRLANADLWKEFFESMLNIPSCHSLPSLGVLRKRLRDLFCKSYAKEIKLLRNRLVVLLIEHKRSRK</sequence>
<dbReference type="GO" id="GO:0005634">
    <property type="term" value="C:nucleus"/>
    <property type="evidence" value="ECO:0007669"/>
    <property type="project" value="TreeGrafter"/>
</dbReference>
<name>A0A2I0TC62_LIMLA</name>
<reference evidence="3" key="1">
    <citation type="submission" date="2017-11" db="EMBL/GenBank/DDBJ databases">
        <authorList>
            <person name="Lima N.C."/>
            <person name="Parody-Merino A.M."/>
            <person name="Battley P.F."/>
            <person name="Fidler A.E."/>
            <person name="Prosdocimi F."/>
        </authorList>
    </citation>
    <scope>NUCLEOTIDE SEQUENCE [LARGE SCALE GENOMIC DNA]</scope>
</reference>
<gene>
    <name evidence="2" type="ORF">llap_18317</name>
</gene>
<dbReference type="GO" id="GO:0051754">
    <property type="term" value="P:meiotic sister chromatid cohesion, centromeric"/>
    <property type="evidence" value="ECO:0007669"/>
    <property type="project" value="TreeGrafter"/>
</dbReference>
<dbReference type="PANTHER" id="PTHR14030">
    <property type="entry name" value="MITOTIC CHECKPOINT SERINE/THREONINE-PROTEIN KINASE BUB1"/>
    <property type="match status" value="1"/>
</dbReference>
<dbReference type="EMBL" id="KZ512893">
    <property type="protein sequence ID" value="PKU31379.1"/>
    <property type="molecule type" value="Genomic_DNA"/>
</dbReference>
<dbReference type="GO" id="GO:0007094">
    <property type="term" value="P:mitotic spindle assembly checkpoint signaling"/>
    <property type="evidence" value="ECO:0007669"/>
    <property type="project" value="InterPro"/>
</dbReference>
<evidence type="ECO:0000313" key="2">
    <source>
        <dbReference type="EMBL" id="PKU31379.1"/>
    </source>
</evidence>
<dbReference type="InterPro" id="IPR015661">
    <property type="entry name" value="Bub1/Mad3"/>
</dbReference>
<dbReference type="AlphaFoldDB" id="A0A2I0TC62"/>
<reference evidence="3" key="2">
    <citation type="submission" date="2017-12" db="EMBL/GenBank/DDBJ databases">
        <title>Genome sequence of the Bar-tailed Godwit (Limosa lapponica baueri).</title>
        <authorList>
            <person name="Lima N.C.B."/>
            <person name="Parody-Merino A.M."/>
            <person name="Battley P.F."/>
            <person name="Fidler A.E."/>
            <person name="Prosdocimi F."/>
        </authorList>
    </citation>
    <scope>NUCLEOTIDE SEQUENCE [LARGE SCALE GENOMIC DNA]</scope>
</reference>
<evidence type="ECO:0000256" key="1">
    <source>
        <dbReference type="SAM" id="MobiDB-lite"/>
    </source>
</evidence>
<feature type="compositionally biased region" description="Polar residues" evidence="1">
    <location>
        <begin position="77"/>
        <end position="96"/>
    </location>
</feature>
<dbReference type="InterPro" id="IPR011009">
    <property type="entry name" value="Kinase-like_dom_sf"/>
</dbReference>
<protein>
    <submittedName>
        <fullName evidence="2">Uncharacterized protein</fullName>
    </submittedName>
</protein>
<dbReference type="GO" id="GO:0004672">
    <property type="term" value="F:protein kinase activity"/>
    <property type="evidence" value="ECO:0007669"/>
    <property type="project" value="TreeGrafter"/>
</dbReference>